<accession>U2MBM7</accession>
<comment type="catalytic activity">
    <reaction evidence="7 8">
        <text>adenosine(34) in tRNA + H2O + H(+) = inosine(34) in tRNA + NH4(+)</text>
        <dbReference type="Rhea" id="RHEA:43168"/>
        <dbReference type="Rhea" id="RHEA-COMP:10373"/>
        <dbReference type="Rhea" id="RHEA-COMP:10374"/>
        <dbReference type="ChEBI" id="CHEBI:15377"/>
        <dbReference type="ChEBI" id="CHEBI:15378"/>
        <dbReference type="ChEBI" id="CHEBI:28938"/>
        <dbReference type="ChEBI" id="CHEBI:74411"/>
        <dbReference type="ChEBI" id="CHEBI:82852"/>
        <dbReference type="EC" id="3.5.4.33"/>
    </reaction>
</comment>
<comment type="caution">
    <text evidence="10">The sequence shown here is derived from an EMBL/GenBank/DDBJ whole genome shotgun (WGS) entry which is preliminary data.</text>
</comment>
<keyword evidence="11" id="KW-1185">Reference proteome</keyword>
<evidence type="ECO:0000313" key="10">
    <source>
        <dbReference type="EMBL" id="ERJ99079.1"/>
    </source>
</evidence>
<protein>
    <recommendedName>
        <fullName evidence="8">tRNA-specific adenosine deaminase</fullName>
        <ecNumber evidence="8">3.5.4.33</ecNumber>
    </recommendedName>
</protein>
<sequence>MDKTEEQKVKDEQYMRKALVEAEAARAVGEVPVGAVVVCKDRIIARAHNLTETLCDVTAHAEMQVITAAANTLGGKYLSDCTLYVTVEPCVMCAGALGWAQLKRIVYGASDGKRGFQHFAPQALHPKSTVTAGVLEDECRTLMQQFFQKRR</sequence>
<dbReference type="PANTHER" id="PTHR11079">
    <property type="entry name" value="CYTOSINE DEAMINASE FAMILY MEMBER"/>
    <property type="match status" value="1"/>
</dbReference>
<dbReference type="SUPFAM" id="SSF53927">
    <property type="entry name" value="Cytidine deaminase-like"/>
    <property type="match status" value="1"/>
</dbReference>
<evidence type="ECO:0000256" key="3">
    <source>
        <dbReference type="ARBA" id="ARBA00022694"/>
    </source>
</evidence>
<evidence type="ECO:0000256" key="2">
    <source>
        <dbReference type="ARBA" id="ARBA00011738"/>
    </source>
</evidence>
<dbReference type="Pfam" id="PF14437">
    <property type="entry name" value="MafB19-deam"/>
    <property type="match status" value="1"/>
</dbReference>
<dbReference type="InterPro" id="IPR002125">
    <property type="entry name" value="CMP_dCMP_dom"/>
</dbReference>
<evidence type="ECO:0000256" key="7">
    <source>
        <dbReference type="ARBA" id="ARBA00048045"/>
    </source>
</evidence>
<evidence type="ECO:0000259" key="9">
    <source>
        <dbReference type="PROSITE" id="PS51747"/>
    </source>
</evidence>
<gene>
    <name evidence="8" type="primary">tadA</name>
    <name evidence="10" type="ORF">HMPREF1218_1200</name>
</gene>
<dbReference type="PANTHER" id="PTHR11079:SF202">
    <property type="entry name" value="TRNA-SPECIFIC ADENOSINE DEAMINASE"/>
    <property type="match status" value="1"/>
</dbReference>
<dbReference type="AlphaFoldDB" id="U2MBM7"/>
<evidence type="ECO:0000313" key="11">
    <source>
        <dbReference type="Proteomes" id="UP000016600"/>
    </source>
</evidence>
<dbReference type="InterPro" id="IPR016193">
    <property type="entry name" value="Cytidine_deaminase-like"/>
</dbReference>
<evidence type="ECO:0000256" key="4">
    <source>
        <dbReference type="ARBA" id="ARBA00022723"/>
    </source>
</evidence>
<dbReference type="EC" id="3.5.4.33" evidence="8"/>
<dbReference type="GO" id="GO:0052717">
    <property type="term" value="F:tRNA-specific adenosine-34 deaminase activity"/>
    <property type="evidence" value="ECO:0007669"/>
    <property type="project" value="UniProtKB-UniRule"/>
</dbReference>
<dbReference type="GO" id="GO:0002100">
    <property type="term" value="P:tRNA wobble adenosine to inosine editing"/>
    <property type="evidence" value="ECO:0007669"/>
    <property type="project" value="UniProtKB-UniRule"/>
</dbReference>
<organism evidence="10 11">
    <name type="scientific">Hoylesella pleuritidis F0068</name>
    <dbReference type="NCBI Taxonomy" id="1081904"/>
    <lineage>
        <taxon>Bacteria</taxon>
        <taxon>Pseudomonadati</taxon>
        <taxon>Bacteroidota</taxon>
        <taxon>Bacteroidia</taxon>
        <taxon>Bacteroidales</taxon>
        <taxon>Prevotellaceae</taxon>
        <taxon>Hoylesella</taxon>
    </lineage>
</organism>
<evidence type="ECO:0000256" key="5">
    <source>
        <dbReference type="ARBA" id="ARBA00022801"/>
    </source>
</evidence>
<dbReference type="PROSITE" id="PS51747">
    <property type="entry name" value="CYT_DCMP_DEAMINASES_2"/>
    <property type="match status" value="1"/>
</dbReference>
<dbReference type="CDD" id="cd01285">
    <property type="entry name" value="nucleoside_deaminase"/>
    <property type="match status" value="1"/>
</dbReference>
<evidence type="ECO:0000256" key="6">
    <source>
        <dbReference type="ARBA" id="ARBA00022833"/>
    </source>
</evidence>
<name>U2MBM7_9BACT</name>
<feature type="active site" description="Proton donor" evidence="8">
    <location>
        <position position="62"/>
    </location>
</feature>
<comment type="subunit">
    <text evidence="2 8">Homodimer.</text>
</comment>
<evidence type="ECO:0000256" key="8">
    <source>
        <dbReference type="HAMAP-Rule" id="MF_00972"/>
    </source>
</evidence>
<dbReference type="PROSITE" id="PS00903">
    <property type="entry name" value="CYT_DCMP_DEAMINASES_1"/>
    <property type="match status" value="1"/>
</dbReference>
<proteinExistence type="inferred from homology"/>
<feature type="binding site" evidence="8">
    <location>
        <position position="90"/>
    </location>
    <ligand>
        <name>Zn(2+)</name>
        <dbReference type="ChEBI" id="CHEBI:29105"/>
        <note>catalytic</note>
    </ligand>
</feature>
<feature type="domain" description="CMP/dCMP-type deaminase" evidence="9">
    <location>
        <begin position="9"/>
        <end position="119"/>
    </location>
</feature>
<dbReference type="PATRIC" id="fig|1081904.3.peg.1978"/>
<feature type="binding site" evidence="8">
    <location>
        <position position="93"/>
    </location>
    <ligand>
        <name>Zn(2+)</name>
        <dbReference type="ChEBI" id="CHEBI:29105"/>
        <note>catalytic</note>
    </ligand>
</feature>
<feature type="binding site" evidence="8">
    <location>
        <position position="60"/>
    </location>
    <ligand>
        <name>Zn(2+)</name>
        <dbReference type="ChEBI" id="CHEBI:29105"/>
        <note>catalytic</note>
    </ligand>
</feature>
<keyword evidence="6 8" id="KW-0862">Zinc</keyword>
<keyword evidence="5 8" id="KW-0378">Hydrolase</keyword>
<dbReference type="InterPro" id="IPR028883">
    <property type="entry name" value="tRNA_aden_deaminase"/>
</dbReference>
<evidence type="ECO:0000256" key="1">
    <source>
        <dbReference type="ARBA" id="ARBA00010669"/>
    </source>
</evidence>
<keyword evidence="4 8" id="KW-0479">Metal-binding</keyword>
<dbReference type="InterPro" id="IPR016192">
    <property type="entry name" value="APOBEC/CMP_deaminase_Zn-bd"/>
</dbReference>
<dbReference type="GO" id="GO:0008270">
    <property type="term" value="F:zinc ion binding"/>
    <property type="evidence" value="ECO:0007669"/>
    <property type="project" value="UniProtKB-UniRule"/>
</dbReference>
<dbReference type="RefSeq" id="WP_021584535.1">
    <property type="nucleotide sequence ID" value="NZ_AWET01000044.1"/>
</dbReference>
<comment type="cofactor">
    <cofactor evidence="8">
        <name>Zn(2+)</name>
        <dbReference type="ChEBI" id="CHEBI:29105"/>
    </cofactor>
    <text evidence="8">Binds 1 zinc ion per subunit.</text>
</comment>
<dbReference type="EMBL" id="AWET01000044">
    <property type="protein sequence ID" value="ERJ99079.1"/>
    <property type="molecule type" value="Genomic_DNA"/>
</dbReference>
<reference evidence="10 11" key="1">
    <citation type="submission" date="2013-08" db="EMBL/GenBank/DDBJ databases">
        <authorList>
            <person name="Durkin A.S."/>
            <person name="Haft D.R."/>
            <person name="McCorrison J."/>
            <person name="Torralba M."/>
            <person name="Gillis M."/>
            <person name="Haft D.H."/>
            <person name="Methe B."/>
            <person name="Sutton G."/>
            <person name="Nelson K.E."/>
        </authorList>
    </citation>
    <scope>NUCLEOTIDE SEQUENCE [LARGE SCALE GENOMIC DNA]</scope>
    <source>
        <strain evidence="10 11">F0068</strain>
    </source>
</reference>
<dbReference type="InterPro" id="IPR058535">
    <property type="entry name" value="MafB19-deam"/>
</dbReference>
<comment type="similarity">
    <text evidence="1">Belongs to the cytidine and deoxycytidylate deaminase family. ADAT2 subfamily.</text>
</comment>
<keyword evidence="3 8" id="KW-0819">tRNA processing</keyword>
<dbReference type="Proteomes" id="UP000016600">
    <property type="component" value="Unassembled WGS sequence"/>
</dbReference>
<dbReference type="Gene3D" id="3.40.140.10">
    <property type="entry name" value="Cytidine Deaminase, domain 2"/>
    <property type="match status" value="1"/>
</dbReference>
<comment type="function">
    <text evidence="8">Catalyzes the deamination of adenosine to inosine at the wobble position 34 of tRNA(Arg2).</text>
</comment>
<dbReference type="HAMAP" id="MF_00972">
    <property type="entry name" value="tRNA_aden_deaminase"/>
    <property type="match status" value="1"/>
</dbReference>